<dbReference type="Pfam" id="PF07534">
    <property type="entry name" value="TLD"/>
    <property type="match status" value="1"/>
</dbReference>
<dbReference type="InterPro" id="IPR006571">
    <property type="entry name" value="TLDc_dom"/>
</dbReference>
<dbReference type="Proteomes" id="UP000681967">
    <property type="component" value="Unassembled WGS sequence"/>
</dbReference>
<dbReference type="PANTHER" id="PTHR11145">
    <property type="entry name" value="BTB/POZ DOMAIN-CONTAINING ADAPTER FOR CUL3-MEDIATED RHOA DEGRADATION PROTEIN FAMILY MEMBER"/>
    <property type="match status" value="1"/>
</dbReference>
<dbReference type="GO" id="GO:0051260">
    <property type="term" value="P:protein homooligomerization"/>
    <property type="evidence" value="ECO:0007669"/>
    <property type="project" value="InterPro"/>
</dbReference>
<evidence type="ECO:0008006" key="8">
    <source>
        <dbReference type="Google" id="ProtNLM"/>
    </source>
</evidence>
<dbReference type="PROSITE" id="PS51886">
    <property type="entry name" value="TLDC"/>
    <property type="match status" value="1"/>
</dbReference>
<name>A0A815JZM4_9BILA</name>
<dbReference type="Pfam" id="PF02214">
    <property type="entry name" value="BTB_2"/>
    <property type="match status" value="1"/>
</dbReference>
<dbReference type="InterPro" id="IPR000210">
    <property type="entry name" value="BTB/POZ_dom"/>
</dbReference>
<evidence type="ECO:0000259" key="3">
    <source>
        <dbReference type="PROSITE" id="PS51886"/>
    </source>
</evidence>
<dbReference type="InterPro" id="IPR003131">
    <property type="entry name" value="T1-type_BTB"/>
</dbReference>
<sequence>MSQTNGVITATISNNKLNINDNNNNNNNNNNVDSALDVLQNLLTLAPVLKQNLILMSQQLTQFINYSEDFQKLNSTIQLMQLKQEKLERELEEFRNDRNNIDKQLEINAEDRVYLDIGGQRFTTTVKTLIQRANSTFFQTLINEKWNVNTNSFDKPIFIDRDGRLFDIILKYLRTGELNIEEKKMLKEILTEAKFYKLRTLEDELNLMLKKDELFTPVNSFEISNQSPPCSPLSALTKSRFLPVASGLLTNSATRVLPISPFTPSKSKTHPAQTASSWRSNVSLENRLNIFLGSTLLTTEYEEKLLEFIGDDIQQQQPWRLIFRASEHGYDASDFHRCCDSFAPTVSIIQTDFGNIFGGFTSIPWSSPALRSDQADPKAFLFTLKNSLNVSPTKFPVAQEYQQSAISHNPTCGPNFGSPKNEGSDLCLRNKFNEKTNCIFFPKSYIDSTNQGGLIFAKKYFACKEVEVFTLMAI</sequence>
<reference evidence="4" key="1">
    <citation type="submission" date="2021-02" db="EMBL/GenBank/DDBJ databases">
        <authorList>
            <person name="Nowell W R."/>
        </authorList>
    </citation>
    <scope>NUCLEOTIDE SEQUENCE</scope>
</reference>
<evidence type="ECO:0000313" key="6">
    <source>
        <dbReference type="EMBL" id="CAF3760067.1"/>
    </source>
</evidence>
<feature type="domain" description="BTB" evidence="2">
    <location>
        <begin position="111"/>
        <end position="182"/>
    </location>
</feature>
<dbReference type="CDD" id="cd18316">
    <property type="entry name" value="BTB_POZ_KCTD-like"/>
    <property type="match status" value="1"/>
</dbReference>
<proteinExistence type="predicted"/>
<evidence type="ECO:0000313" key="4">
    <source>
        <dbReference type="EMBL" id="CAF1388896.1"/>
    </source>
</evidence>
<keyword evidence="1" id="KW-0175">Coiled coil</keyword>
<dbReference type="Proteomes" id="UP000663834">
    <property type="component" value="Unassembled WGS sequence"/>
</dbReference>
<protein>
    <recommendedName>
        <fullName evidence="8">TLDc domain-containing protein</fullName>
    </recommendedName>
</protein>
<dbReference type="SMART" id="SM00225">
    <property type="entry name" value="BTB"/>
    <property type="match status" value="1"/>
</dbReference>
<evidence type="ECO:0000256" key="1">
    <source>
        <dbReference type="SAM" id="Coils"/>
    </source>
</evidence>
<evidence type="ECO:0000313" key="7">
    <source>
        <dbReference type="Proteomes" id="UP000663855"/>
    </source>
</evidence>
<accession>A0A815JZM4</accession>
<dbReference type="InterPro" id="IPR045068">
    <property type="entry name" value="BACURD1-3"/>
</dbReference>
<feature type="domain" description="TLDc" evidence="3">
    <location>
        <begin position="295"/>
        <end position="472"/>
    </location>
</feature>
<dbReference type="PANTHER" id="PTHR11145:SF8">
    <property type="entry name" value="RE57120P"/>
    <property type="match status" value="1"/>
</dbReference>
<gene>
    <name evidence="6" type="ORF">BYL167_LOCUS811</name>
    <name evidence="4" type="ORF">CJN711_LOCUS21344</name>
    <name evidence="5" type="ORF">KQP761_LOCUS23972</name>
</gene>
<dbReference type="EMBL" id="CAJNOV010010082">
    <property type="protein sequence ID" value="CAF1388896.1"/>
    <property type="molecule type" value="Genomic_DNA"/>
</dbReference>
<dbReference type="Gene3D" id="3.30.710.10">
    <property type="entry name" value="Potassium Channel Kv1.1, Chain A"/>
    <property type="match status" value="1"/>
</dbReference>
<dbReference type="InterPro" id="IPR011333">
    <property type="entry name" value="SKP1/BTB/POZ_sf"/>
</dbReference>
<evidence type="ECO:0000313" key="5">
    <source>
        <dbReference type="EMBL" id="CAF1615658.1"/>
    </source>
</evidence>
<dbReference type="SUPFAM" id="SSF54695">
    <property type="entry name" value="POZ domain"/>
    <property type="match status" value="1"/>
</dbReference>
<dbReference type="SMART" id="SM00584">
    <property type="entry name" value="TLDc"/>
    <property type="match status" value="1"/>
</dbReference>
<comment type="caution">
    <text evidence="4">The sequence shown here is derived from an EMBL/GenBank/DDBJ whole genome shotgun (WGS) entry which is preliminary data.</text>
</comment>
<dbReference type="PROSITE" id="PS50097">
    <property type="entry name" value="BTB"/>
    <property type="match status" value="1"/>
</dbReference>
<organism evidence="4 7">
    <name type="scientific">Rotaria magnacalcarata</name>
    <dbReference type="NCBI Taxonomy" id="392030"/>
    <lineage>
        <taxon>Eukaryota</taxon>
        <taxon>Metazoa</taxon>
        <taxon>Spiralia</taxon>
        <taxon>Gnathifera</taxon>
        <taxon>Rotifera</taxon>
        <taxon>Eurotatoria</taxon>
        <taxon>Bdelloidea</taxon>
        <taxon>Philodinida</taxon>
        <taxon>Philodinidae</taxon>
        <taxon>Rotaria</taxon>
    </lineage>
</organism>
<dbReference type="EMBL" id="CAJOBH010000101">
    <property type="protein sequence ID" value="CAF3760067.1"/>
    <property type="molecule type" value="Genomic_DNA"/>
</dbReference>
<dbReference type="AlphaFoldDB" id="A0A815JZM4"/>
<dbReference type="EMBL" id="CAJNOW010012899">
    <property type="protein sequence ID" value="CAF1615658.1"/>
    <property type="molecule type" value="Genomic_DNA"/>
</dbReference>
<feature type="coiled-coil region" evidence="1">
    <location>
        <begin position="70"/>
        <end position="104"/>
    </location>
</feature>
<evidence type="ECO:0000259" key="2">
    <source>
        <dbReference type="PROSITE" id="PS50097"/>
    </source>
</evidence>
<dbReference type="Proteomes" id="UP000663855">
    <property type="component" value="Unassembled WGS sequence"/>
</dbReference>
<dbReference type="OrthoDB" id="25620at2759"/>